<dbReference type="PANTHER" id="PTHR33545:SF10">
    <property type="entry name" value="UPF0750 MEMBRANE PROTEIN YPJC"/>
    <property type="match status" value="1"/>
</dbReference>
<dbReference type="PIRSF" id="PIRSF006483">
    <property type="entry name" value="Membrane_protein_YitT"/>
    <property type="match status" value="1"/>
</dbReference>
<dbReference type="Pfam" id="PF02588">
    <property type="entry name" value="YitT_membrane"/>
    <property type="match status" value="1"/>
</dbReference>
<feature type="transmembrane region" description="Helical" evidence="6">
    <location>
        <begin position="155"/>
        <end position="173"/>
    </location>
</feature>
<evidence type="ECO:0000256" key="5">
    <source>
        <dbReference type="ARBA" id="ARBA00023136"/>
    </source>
</evidence>
<feature type="domain" description="DUF2179" evidence="7">
    <location>
        <begin position="223"/>
        <end position="275"/>
    </location>
</feature>
<feature type="transmembrane region" description="Helical" evidence="6">
    <location>
        <begin position="60"/>
        <end position="75"/>
    </location>
</feature>
<keyword evidence="3 6" id="KW-0812">Transmembrane</keyword>
<sequence>MEKQYQLQFKNMVFIALGAAIYAFGFVYFNLPNHIAAGGLAGLTMVFHALLGIDPTYTGYLINLPLIVIGAYLFGRKSMLYTLWGIFSMYGFVWLFQRLPMTIDLHQDALVVSLFAGIIAGLGGGLVFRNGGTIGGSDIIARVVENKMGVHLNQVLLAIDIFVMTISLTYINLNQMMYALIASFMYSQVVKLVENGGYALRGLFIISDKHDIISNHIMKELGRGVTYFKAGGAYTKADKEVIYVALNPTETRELKTYLADIDPQAFVAISSVDEIVSPEFVVSKSKYRNRGR</sequence>
<dbReference type="CDD" id="cd16380">
    <property type="entry name" value="YitT_C"/>
    <property type="match status" value="1"/>
</dbReference>
<dbReference type="InterPro" id="IPR019264">
    <property type="entry name" value="DUF2179"/>
</dbReference>
<proteinExistence type="predicted"/>
<dbReference type="Gene3D" id="3.30.70.120">
    <property type="match status" value="1"/>
</dbReference>
<evidence type="ECO:0000313" key="9">
    <source>
        <dbReference type="Proteomes" id="UP000279194"/>
    </source>
</evidence>
<comment type="caution">
    <text evidence="8">The sequence shown here is derived from an EMBL/GenBank/DDBJ whole genome shotgun (WGS) entry which is preliminary data.</text>
</comment>
<feature type="transmembrane region" description="Helical" evidence="6">
    <location>
        <begin position="12"/>
        <end position="29"/>
    </location>
</feature>
<dbReference type="Proteomes" id="UP000279194">
    <property type="component" value="Unassembled WGS sequence"/>
</dbReference>
<gene>
    <name evidence="8" type="ORF">EAF07_09230</name>
</gene>
<feature type="transmembrane region" description="Helical" evidence="6">
    <location>
        <begin position="81"/>
        <end position="97"/>
    </location>
</feature>
<dbReference type="InterPro" id="IPR051461">
    <property type="entry name" value="UPF0750_membrane"/>
</dbReference>
<evidence type="ECO:0000256" key="3">
    <source>
        <dbReference type="ARBA" id="ARBA00022692"/>
    </source>
</evidence>
<keyword evidence="2" id="KW-1003">Cell membrane</keyword>
<protein>
    <submittedName>
        <fullName evidence="8">YitT family protein</fullName>
    </submittedName>
</protein>
<dbReference type="EMBL" id="RCVM01000024">
    <property type="protein sequence ID" value="RLY01660.1"/>
    <property type="molecule type" value="Genomic_DNA"/>
</dbReference>
<dbReference type="GO" id="GO:0005886">
    <property type="term" value="C:plasma membrane"/>
    <property type="evidence" value="ECO:0007669"/>
    <property type="project" value="UniProtKB-SubCell"/>
</dbReference>
<evidence type="ECO:0000256" key="2">
    <source>
        <dbReference type="ARBA" id="ARBA00022475"/>
    </source>
</evidence>
<dbReference type="RefSeq" id="WP_121836268.1">
    <property type="nucleotide sequence ID" value="NZ_CP163513.1"/>
</dbReference>
<dbReference type="InterPro" id="IPR003740">
    <property type="entry name" value="YitT"/>
</dbReference>
<keyword evidence="5 6" id="KW-0472">Membrane</keyword>
<name>A0A3L9DSI3_9STRE</name>
<evidence type="ECO:0000313" key="8">
    <source>
        <dbReference type="EMBL" id="RLY01660.1"/>
    </source>
</evidence>
<evidence type="ECO:0000256" key="6">
    <source>
        <dbReference type="SAM" id="Phobius"/>
    </source>
</evidence>
<dbReference type="Pfam" id="PF10035">
    <property type="entry name" value="DUF2179"/>
    <property type="match status" value="1"/>
</dbReference>
<dbReference type="AlphaFoldDB" id="A0A3L9DSI3"/>
<organism evidence="8 9">
    <name type="scientific">Streptococcus hillyeri</name>
    <dbReference type="NCBI Taxonomy" id="2282420"/>
    <lineage>
        <taxon>Bacteria</taxon>
        <taxon>Bacillati</taxon>
        <taxon>Bacillota</taxon>
        <taxon>Bacilli</taxon>
        <taxon>Lactobacillales</taxon>
        <taxon>Streptococcaceae</taxon>
        <taxon>Streptococcus</taxon>
    </lineage>
</organism>
<evidence type="ECO:0000259" key="7">
    <source>
        <dbReference type="Pfam" id="PF10035"/>
    </source>
</evidence>
<reference evidence="8 9" key="1">
    <citation type="submission" date="2018-10" db="EMBL/GenBank/DDBJ databases">
        <title>Streptococcus hillyeri sp. nov., isolated from equine tracheal sample.</title>
        <authorList>
            <person name="Macfadyen A.C."/>
            <person name="Waller A."/>
            <person name="Paterson G.K."/>
        </authorList>
    </citation>
    <scope>NUCLEOTIDE SEQUENCE [LARGE SCALE GENOMIC DNA]</scope>
    <source>
        <strain evidence="8 9">28462</strain>
    </source>
</reference>
<evidence type="ECO:0000256" key="1">
    <source>
        <dbReference type="ARBA" id="ARBA00004651"/>
    </source>
</evidence>
<dbReference type="InterPro" id="IPR015867">
    <property type="entry name" value="N-reg_PII/ATP_PRibTrfase_C"/>
</dbReference>
<accession>A0A3L9DSI3</accession>
<dbReference type="PANTHER" id="PTHR33545">
    <property type="entry name" value="UPF0750 MEMBRANE PROTEIN YITT-RELATED"/>
    <property type="match status" value="1"/>
</dbReference>
<dbReference type="OrthoDB" id="1758221at2"/>
<keyword evidence="4 6" id="KW-1133">Transmembrane helix</keyword>
<feature type="transmembrane region" description="Helical" evidence="6">
    <location>
        <begin position="109"/>
        <end position="128"/>
    </location>
</feature>
<comment type="subcellular location">
    <subcellularLocation>
        <location evidence="1">Cell membrane</location>
        <topology evidence="1">Multi-pass membrane protein</topology>
    </subcellularLocation>
</comment>
<keyword evidence="9" id="KW-1185">Reference proteome</keyword>
<evidence type="ECO:0000256" key="4">
    <source>
        <dbReference type="ARBA" id="ARBA00022989"/>
    </source>
</evidence>